<accession>A0A6D2I7R4</accession>
<feature type="region of interest" description="Disordered" evidence="1">
    <location>
        <begin position="25"/>
        <end position="81"/>
    </location>
</feature>
<evidence type="ECO:0000313" key="2">
    <source>
        <dbReference type="EMBL" id="CAA7025876.1"/>
    </source>
</evidence>
<dbReference type="EMBL" id="CACVBM020001628">
    <property type="protein sequence ID" value="CAA7056109.1"/>
    <property type="molecule type" value="Genomic_DNA"/>
</dbReference>
<dbReference type="EMBL" id="CACVBM020001045">
    <property type="protein sequence ID" value="CAA7025876.1"/>
    <property type="molecule type" value="Genomic_DNA"/>
</dbReference>
<evidence type="ECO:0000313" key="4">
    <source>
        <dbReference type="Proteomes" id="UP000467841"/>
    </source>
</evidence>
<dbReference type="AlphaFoldDB" id="A0A6D2I7R4"/>
<protein>
    <submittedName>
        <fullName evidence="2">Uncharacterized protein</fullName>
    </submittedName>
</protein>
<reference evidence="2 4" key="1">
    <citation type="submission" date="2020-01" db="EMBL/GenBank/DDBJ databases">
        <authorList>
            <person name="Mishra B."/>
        </authorList>
    </citation>
    <scope>NUCLEOTIDE SEQUENCE [LARGE SCALE GENOMIC DNA]</scope>
</reference>
<organism evidence="2 4">
    <name type="scientific">Microthlaspi erraticum</name>
    <dbReference type="NCBI Taxonomy" id="1685480"/>
    <lineage>
        <taxon>Eukaryota</taxon>
        <taxon>Viridiplantae</taxon>
        <taxon>Streptophyta</taxon>
        <taxon>Embryophyta</taxon>
        <taxon>Tracheophyta</taxon>
        <taxon>Spermatophyta</taxon>
        <taxon>Magnoliopsida</taxon>
        <taxon>eudicotyledons</taxon>
        <taxon>Gunneridae</taxon>
        <taxon>Pentapetalae</taxon>
        <taxon>rosids</taxon>
        <taxon>malvids</taxon>
        <taxon>Brassicales</taxon>
        <taxon>Brassicaceae</taxon>
        <taxon>Coluteocarpeae</taxon>
        <taxon>Microthlaspi</taxon>
    </lineage>
</organism>
<gene>
    <name evidence="2" type="ORF">MERR_LOCUS13111</name>
    <name evidence="3" type="ORF">MERR_LOCUS43345</name>
</gene>
<name>A0A6D2I7R4_9BRAS</name>
<feature type="compositionally biased region" description="Low complexity" evidence="1">
    <location>
        <begin position="33"/>
        <end position="43"/>
    </location>
</feature>
<evidence type="ECO:0000313" key="3">
    <source>
        <dbReference type="EMBL" id="CAA7056109.1"/>
    </source>
</evidence>
<evidence type="ECO:0000256" key="1">
    <source>
        <dbReference type="SAM" id="MobiDB-lite"/>
    </source>
</evidence>
<sequence length="196" mass="21072">MPEAKSNDFVFFKIKKRCVSLSNPTTHQSVYHSSGTTSGSSSSKFPTFPPIPTLHPTTPGKSPARKHVSSPRSARTVVSPVKSPGVAPASFPVYSPTIASPLKSPAFAPATSPACILQDHCVSVEIPCVLLPHCISFEVPCFFSRHFSGENPGVPSDYYSSEVSFLRSDDEPHCFHKTARNCSSEPATGLTRFTTS</sequence>
<proteinExistence type="predicted"/>
<keyword evidence="4" id="KW-1185">Reference proteome</keyword>
<dbReference type="Proteomes" id="UP000467841">
    <property type="component" value="Unassembled WGS sequence"/>
</dbReference>